<evidence type="ECO:0000256" key="1">
    <source>
        <dbReference type="SAM" id="MobiDB-lite"/>
    </source>
</evidence>
<gene>
    <name evidence="2" type="primary">PH01B015M02.5</name>
</gene>
<evidence type="ECO:0000313" key="2">
    <source>
        <dbReference type="EMBL" id="CCI55404.1"/>
    </source>
</evidence>
<feature type="compositionally biased region" description="Polar residues" evidence="1">
    <location>
        <begin position="8"/>
        <end position="26"/>
    </location>
</feature>
<name>L0P1R1_PHYED</name>
<dbReference type="EMBL" id="FO203443">
    <property type="protein sequence ID" value="CCI55404.1"/>
    <property type="molecule type" value="Genomic_DNA"/>
</dbReference>
<sequence>MEKRTLRNYFTNNSSSTPPTDESATQPKKPRLEFNPDEIIADPAHRIPIEDFPNEIRDEVRRSCYLLETYLHVLGDALSISEGRN</sequence>
<proteinExistence type="predicted"/>
<organism evidence="2">
    <name type="scientific">Phyllostachys edulis</name>
    <name type="common">Tortoise shell bamboo</name>
    <name type="synonym">Bambusa edulis</name>
    <dbReference type="NCBI Taxonomy" id="38705"/>
    <lineage>
        <taxon>Eukaryota</taxon>
        <taxon>Viridiplantae</taxon>
        <taxon>Streptophyta</taxon>
        <taxon>Embryophyta</taxon>
        <taxon>Tracheophyta</taxon>
        <taxon>Spermatophyta</taxon>
        <taxon>Magnoliopsida</taxon>
        <taxon>Liliopsida</taxon>
        <taxon>Poales</taxon>
        <taxon>Poaceae</taxon>
        <taxon>BOP clade</taxon>
        <taxon>Bambusoideae</taxon>
        <taxon>Arundinarodae</taxon>
        <taxon>Arundinarieae</taxon>
        <taxon>Arundinariinae</taxon>
        <taxon>Phyllostachys</taxon>
    </lineage>
</organism>
<protein>
    <submittedName>
        <fullName evidence="2">PH01B015M02.5 protein</fullName>
    </submittedName>
</protein>
<reference evidence="2" key="1">
    <citation type="submission" date="2012-05" db="EMBL/GenBank/DDBJ databases">
        <authorList>
            <person name="Han B."/>
            <person name="Lu Y."/>
            <person name="Feng Q."/>
            <person name="Zhao Q."/>
            <person name="Lu T.T."/>
            <person name="Li Y."/>
            <person name="Liu K.Y."/>
            <person name="Huang X.H."/>
            <person name="Fan D.L."/>
            <person name="Weng Q.J."/>
            <person name="Zhang L."/>
            <person name="Lu Y.Q."/>
            <person name="Guo Y.L."/>
            <person name="Li W.J."/>
            <person name="Zhou C.C."/>
            <person name="Lu H.Y."/>
            <person name="Huang T."/>
            <person name="Zhu C.R."/>
            <person name="Zhao Y."/>
            <person name="Hu T."/>
            <person name="Yao N."/>
        </authorList>
    </citation>
    <scope>NUCLEOTIDE SEQUENCE</scope>
</reference>
<accession>L0P1R1</accession>
<dbReference type="AlphaFoldDB" id="L0P1R1"/>
<feature type="region of interest" description="Disordered" evidence="1">
    <location>
        <begin position="1"/>
        <end position="33"/>
    </location>
</feature>